<dbReference type="InterPro" id="IPR001173">
    <property type="entry name" value="Glyco_trans_2-like"/>
</dbReference>
<keyword evidence="6 7" id="KW-0472">Membrane</keyword>
<dbReference type="EC" id="2.4.-.-" evidence="9"/>
<dbReference type="Proteomes" id="UP001596282">
    <property type="component" value="Unassembled WGS sequence"/>
</dbReference>
<dbReference type="PANTHER" id="PTHR48090:SF1">
    <property type="entry name" value="PROPHAGE BACTOPRENOL GLUCOSYL TRANSFERASE HOMOLOG"/>
    <property type="match status" value="1"/>
</dbReference>
<comment type="caution">
    <text evidence="9">The sequence shown here is derived from an EMBL/GenBank/DDBJ whole genome shotgun (WGS) entry which is preliminary data.</text>
</comment>
<evidence type="ECO:0000256" key="7">
    <source>
        <dbReference type="SAM" id="Phobius"/>
    </source>
</evidence>
<accession>A0ABW1S134</accession>
<evidence type="ECO:0000256" key="4">
    <source>
        <dbReference type="ARBA" id="ARBA00022692"/>
    </source>
</evidence>
<keyword evidence="3 9" id="KW-0808">Transferase</keyword>
<evidence type="ECO:0000313" key="9">
    <source>
        <dbReference type="EMBL" id="MFC6181544.1"/>
    </source>
</evidence>
<feature type="transmembrane region" description="Helical" evidence="7">
    <location>
        <begin position="277"/>
        <end position="296"/>
    </location>
</feature>
<gene>
    <name evidence="9" type="ORF">ACFP5Y_09950</name>
</gene>
<evidence type="ECO:0000256" key="2">
    <source>
        <dbReference type="ARBA" id="ARBA00022676"/>
    </source>
</evidence>
<dbReference type="Gene3D" id="3.90.550.10">
    <property type="entry name" value="Spore Coat Polysaccharide Biosynthesis Protein SpsA, Chain A"/>
    <property type="match status" value="1"/>
</dbReference>
<dbReference type="Pfam" id="PF00535">
    <property type="entry name" value="Glycos_transf_2"/>
    <property type="match status" value="1"/>
</dbReference>
<dbReference type="EMBL" id="JBHSSC010000039">
    <property type="protein sequence ID" value="MFC6181544.1"/>
    <property type="molecule type" value="Genomic_DNA"/>
</dbReference>
<sequence length="330" mass="36977">MQSLRLTVIVPCYNEAAVLPKSAAVLGEIVERLIKDHQISSQSKLLFVDDGSSDQTWRLIQDLETQNPIYSGLKFSRNFGHQNALMAGMQVAGPVSDAIVTIDADLQDDPELIPKMVVRFKSGSDIVLGVRNDRSSDSTFKRWTAETFYRLMRKIGVQLVPDHADYRLLSQRAVAALMRYQETNLFLRGIIPQLGLPTSKLYYQRQPRFAGESKYPFKKMLAFAMDGITSFSIAPIKAIMSLGVVVIAISLGMLIYAGIRFFTGNVINGWTSLMMSLWFLGGIQLIGISIIGEYIGKIFAEVKHRPRYIIETDDYSQAQQPQLVAESRRG</sequence>
<dbReference type="CDD" id="cd04187">
    <property type="entry name" value="DPM1_like_bac"/>
    <property type="match status" value="1"/>
</dbReference>
<name>A0ABW1S134_9LACO</name>
<keyword evidence="2 9" id="KW-0328">Glycosyltransferase</keyword>
<evidence type="ECO:0000313" key="10">
    <source>
        <dbReference type="Proteomes" id="UP001596282"/>
    </source>
</evidence>
<reference evidence="10" key="1">
    <citation type="journal article" date="2019" name="Int. J. Syst. Evol. Microbiol.">
        <title>The Global Catalogue of Microorganisms (GCM) 10K type strain sequencing project: providing services to taxonomists for standard genome sequencing and annotation.</title>
        <authorList>
            <consortium name="The Broad Institute Genomics Platform"/>
            <consortium name="The Broad Institute Genome Sequencing Center for Infectious Disease"/>
            <person name="Wu L."/>
            <person name="Ma J."/>
        </authorList>
    </citation>
    <scope>NUCLEOTIDE SEQUENCE [LARGE SCALE GENOMIC DNA]</scope>
    <source>
        <strain evidence="10">CCM 8933</strain>
    </source>
</reference>
<keyword evidence="10" id="KW-1185">Reference proteome</keyword>
<dbReference type="InterPro" id="IPR050256">
    <property type="entry name" value="Glycosyltransferase_2"/>
</dbReference>
<evidence type="ECO:0000256" key="6">
    <source>
        <dbReference type="ARBA" id="ARBA00023136"/>
    </source>
</evidence>
<evidence type="ECO:0000256" key="3">
    <source>
        <dbReference type="ARBA" id="ARBA00022679"/>
    </source>
</evidence>
<evidence type="ECO:0000259" key="8">
    <source>
        <dbReference type="Pfam" id="PF00535"/>
    </source>
</evidence>
<dbReference type="RefSeq" id="WP_137628693.1">
    <property type="nucleotide sequence ID" value="NZ_BJDJ01000011.1"/>
</dbReference>
<evidence type="ECO:0000256" key="1">
    <source>
        <dbReference type="ARBA" id="ARBA00004141"/>
    </source>
</evidence>
<protein>
    <submittedName>
        <fullName evidence="9">Glycosyltransferase family 2 protein</fullName>
        <ecNumber evidence="9">2.4.-.-</ecNumber>
    </submittedName>
</protein>
<feature type="domain" description="Glycosyltransferase 2-like" evidence="8">
    <location>
        <begin position="7"/>
        <end position="166"/>
    </location>
</feature>
<feature type="transmembrane region" description="Helical" evidence="7">
    <location>
        <begin position="238"/>
        <end position="257"/>
    </location>
</feature>
<comment type="subcellular location">
    <subcellularLocation>
        <location evidence="1">Membrane</location>
        <topology evidence="1">Multi-pass membrane protein</topology>
    </subcellularLocation>
</comment>
<dbReference type="PANTHER" id="PTHR48090">
    <property type="entry name" value="UNDECAPRENYL-PHOSPHATE 4-DEOXY-4-FORMAMIDO-L-ARABINOSE TRANSFERASE-RELATED"/>
    <property type="match status" value="1"/>
</dbReference>
<keyword evidence="5 7" id="KW-1133">Transmembrane helix</keyword>
<dbReference type="InterPro" id="IPR029044">
    <property type="entry name" value="Nucleotide-diphossugar_trans"/>
</dbReference>
<dbReference type="SUPFAM" id="SSF53448">
    <property type="entry name" value="Nucleotide-diphospho-sugar transferases"/>
    <property type="match status" value="1"/>
</dbReference>
<proteinExistence type="predicted"/>
<dbReference type="GO" id="GO:0016757">
    <property type="term" value="F:glycosyltransferase activity"/>
    <property type="evidence" value="ECO:0007669"/>
    <property type="project" value="UniProtKB-KW"/>
</dbReference>
<evidence type="ECO:0000256" key="5">
    <source>
        <dbReference type="ARBA" id="ARBA00022989"/>
    </source>
</evidence>
<organism evidence="9 10">
    <name type="scientific">Lactiplantibacillus daowaiensis</name>
    <dbReference type="NCBI Taxonomy" id="2559918"/>
    <lineage>
        <taxon>Bacteria</taxon>
        <taxon>Bacillati</taxon>
        <taxon>Bacillota</taxon>
        <taxon>Bacilli</taxon>
        <taxon>Lactobacillales</taxon>
        <taxon>Lactobacillaceae</taxon>
        <taxon>Lactiplantibacillus</taxon>
    </lineage>
</organism>
<keyword evidence="4 7" id="KW-0812">Transmembrane</keyword>